<dbReference type="GeneID" id="77011143"/>
<dbReference type="InterPro" id="IPR012353">
    <property type="entry name" value="UCP015244"/>
</dbReference>
<evidence type="ECO:0000259" key="2">
    <source>
        <dbReference type="Pfam" id="PF16221"/>
    </source>
</evidence>
<dbReference type="Proteomes" id="UP000029278">
    <property type="component" value="Unassembled WGS sequence"/>
</dbReference>
<dbReference type="STRING" id="44252.DJ90_3842"/>
<gene>
    <name evidence="4" type="ORF">DJ90_3842</name>
</gene>
<dbReference type="RefSeq" id="WP_218032585.1">
    <property type="nucleotide sequence ID" value="NZ_JAKOBR010000090.1"/>
</dbReference>
<dbReference type="Gene3D" id="3.40.630.10">
    <property type="entry name" value="Zn peptidases"/>
    <property type="match status" value="1"/>
</dbReference>
<dbReference type="EMBL" id="JMQA01000031">
    <property type="protein sequence ID" value="KFN07851.1"/>
    <property type="molecule type" value="Genomic_DNA"/>
</dbReference>
<feature type="domain" description="UCP01524 winged helix-turn-helix" evidence="2">
    <location>
        <begin position="352"/>
        <end position="437"/>
    </location>
</feature>
<dbReference type="Gene3D" id="1.10.10.10">
    <property type="entry name" value="Winged helix-like DNA-binding domain superfamily/Winged helix DNA-binding domain"/>
    <property type="match status" value="1"/>
</dbReference>
<evidence type="ECO:0000259" key="1">
    <source>
        <dbReference type="Pfam" id="PF09940"/>
    </source>
</evidence>
<comment type="caution">
    <text evidence="4">The sequence shown here is derived from an EMBL/GenBank/DDBJ whole genome shotgun (WGS) entry which is preliminary data.</text>
</comment>
<evidence type="ECO:0000259" key="3">
    <source>
        <dbReference type="Pfam" id="PF16254"/>
    </source>
</evidence>
<reference evidence="4 5" key="1">
    <citation type="submission" date="2014-04" db="EMBL/GenBank/DDBJ databases">
        <authorList>
            <person name="Bishop-Lilly K.A."/>
            <person name="Broomall S.M."/>
            <person name="Chain P.S."/>
            <person name="Chertkov O."/>
            <person name="Coyne S.R."/>
            <person name="Daligault H.E."/>
            <person name="Davenport K.W."/>
            <person name="Erkkila T."/>
            <person name="Frey K.G."/>
            <person name="Gibbons H.S."/>
            <person name="Gu W."/>
            <person name="Jaissle J."/>
            <person name="Johnson S.L."/>
            <person name="Koroleva G.I."/>
            <person name="Ladner J.T."/>
            <person name="Lo C.-C."/>
            <person name="Minogue T.D."/>
            <person name="Munk C."/>
            <person name="Palacios G.F."/>
            <person name="Redden C.L."/>
            <person name="Rosenzweig C.N."/>
            <person name="Scholz M.B."/>
            <person name="Teshima H."/>
            <person name="Xu Y."/>
        </authorList>
    </citation>
    <scope>NUCLEOTIDE SEQUENCE [LARGE SCALE GENOMIC DNA]</scope>
    <source>
        <strain evidence="4 5">8244</strain>
    </source>
</reference>
<feature type="domain" description="DUF2172" evidence="1">
    <location>
        <begin position="60"/>
        <end position="151"/>
    </location>
</feature>
<feature type="domain" description="DUF4910" evidence="3">
    <location>
        <begin position="12"/>
        <end position="347"/>
    </location>
</feature>
<dbReference type="Pfam" id="PF16254">
    <property type="entry name" value="DUF4910"/>
    <property type="match status" value="1"/>
</dbReference>
<dbReference type="HOGENOM" id="CLU_052015_0_0_9"/>
<accession>A0A090ZUM0</accession>
<dbReference type="Gene3D" id="3.50.30.90">
    <property type="match status" value="1"/>
</dbReference>
<dbReference type="Pfam" id="PF09940">
    <property type="entry name" value="DUF2172"/>
    <property type="match status" value="1"/>
</dbReference>
<dbReference type="PATRIC" id="fig|44252.3.peg.3663"/>
<evidence type="ECO:0000313" key="4">
    <source>
        <dbReference type="EMBL" id="KFN07851.1"/>
    </source>
</evidence>
<dbReference type="InterPro" id="IPR036388">
    <property type="entry name" value="WH-like_DNA-bd_sf"/>
</dbReference>
<dbReference type="Pfam" id="PF16221">
    <property type="entry name" value="HTH_47"/>
    <property type="match status" value="1"/>
</dbReference>
<evidence type="ECO:0000313" key="5">
    <source>
        <dbReference type="Proteomes" id="UP000029278"/>
    </source>
</evidence>
<proteinExistence type="predicted"/>
<organism evidence="4 5">
    <name type="scientific">Paenibacillus macerans</name>
    <name type="common">Bacillus macerans</name>
    <dbReference type="NCBI Taxonomy" id="44252"/>
    <lineage>
        <taxon>Bacteria</taxon>
        <taxon>Bacillati</taxon>
        <taxon>Bacillota</taxon>
        <taxon>Bacilli</taxon>
        <taxon>Bacillales</taxon>
        <taxon>Paenibacillaceae</taxon>
        <taxon>Paenibacillus</taxon>
    </lineage>
</organism>
<dbReference type="InterPro" id="IPR032622">
    <property type="entry name" value="UCP01524_HTH"/>
</dbReference>
<keyword evidence="5" id="KW-1185">Reference proteome</keyword>
<sequence>MGENEIAEMDELFDRLFPICRSITGAGLRETLSILSEYVPLEHFGVKSGTEVYDWTVPKEWVIKEAVLTGPDGNTIVDFKDHNLHVLNYSAAVNKEMELEELQEHLFSIPTLPEAIPYVTSYYKERWGFCLPHKVRKNLKPGKYHAYIDSEFIDGELNYSHAILPGKSKKEVLISAYVCHPSLANNELSGPIVSTFLYKRLANRPRRFTYRFVFLPETIGSISYLHRFGEEMRPKIYSGIVLTCLGSTPSLSYKMSRRGDAPIDLMWKHLNQFHTLEGNTRPFTPIDGSDERQYCSPGFNFPVGQMARSVYGTYPGYHNSLDTKETMTIEALHKSVNELELLIEALEWDGYYINNTPFGEVKLDKHELYPDINAAATGMGLSTNQLNDNRVQLSRILIILNYSDGEHLLRDIAEKCHCSILELVPIIKLLLEKKIISGPFDERRGLY</sequence>
<dbReference type="InterPro" id="IPR032610">
    <property type="entry name" value="DUF2172"/>
</dbReference>
<evidence type="ECO:0008006" key="6">
    <source>
        <dbReference type="Google" id="ProtNLM"/>
    </source>
</evidence>
<name>A0A090ZUM0_PAEMA</name>
<dbReference type="PIRSF" id="PIRSF015244">
    <property type="entry name" value="UCP015244"/>
    <property type="match status" value="1"/>
</dbReference>
<dbReference type="SUPFAM" id="SSF53187">
    <property type="entry name" value="Zn-dependent exopeptidases"/>
    <property type="match status" value="1"/>
</dbReference>
<dbReference type="AlphaFoldDB" id="A0A090ZUM0"/>
<protein>
    <recommendedName>
        <fullName evidence="6">DUF4910 domain-containing protein</fullName>
    </recommendedName>
</protein>
<dbReference type="InterPro" id="IPR032589">
    <property type="entry name" value="DUF4910"/>
</dbReference>